<proteinExistence type="predicted"/>
<evidence type="ECO:0000313" key="1">
    <source>
        <dbReference type="EMBL" id="KAI1703963.1"/>
    </source>
</evidence>
<dbReference type="EMBL" id="JAKKPZ010000074">
    <property type="protein sequence ID" value="KAI1703963.1"/>
    <property type="molecule type" value="Genomic_DNA"/>
</dbReference>
<evidence type="ECO:0008006" key="3">
    <source>
        <dbReference type="Google" id="ProtNLM"/>
    </source>
</evidence>
<dbReference type="Proteomes" id="UP001201812">
    <property type="component" value="Unassembled WGS sequence"/>
</dbReference>
<evidence type="ECO:0000313" key="2">
    <source>
        <dbReference type="Proteomes" id="UP001201812"/>
    </source>
</evidence>
<reference evidence="1" key="1">
    <citation type="submission" date="2022-01" db="EMBL/GenBank/DDBJ databases">
        <title>Genome Sequence Resource for Two Populations of Ditylenchus destructor, the Migratory Endoparasitic Phytonematode.</title>
        <authorList>
            <person name="Zhang H."/>
            <person name="Lin R."/>
            <person name="Xie B."/>
        </authorList>
    </citation>
    <scope>NUCLEOTIDE SEQUENCE</scope>
    <source>
        <strain evidence="1">BazhouSP</strain>
    </source>
</reference>
<gene>
    <name evidence="1" type="ORF">DdX_14579</name>
</gene>
<name>A0AAD4MT20_9BILA</name>
<organism evidence="1 2">
    <name type="scientific">Ditylenchus destructor</name>
    <dbReference type="NCBI Taxonomy" id="166010"/>
    <lineage>
        <taxon>Eukaryota</taxon>
        <taxon>Metazoa</taxon>
        <taxon>Ecdysozoa</taxon>
        <taxon>Nematoda</taxon>
        <taxon>Chromadorea</taxon>
        <taxon>Rhabditida</taxon>
        <taxon>Tylenchina</taxon>
        <taxon>Tylenchomorpha</taxon>
        <taxon>Sphaerularioidea</taxon>
        <taxon>Anguinidae</taxon>
        <taxon>Anguininae</taxon>
        <taxon>Ditylenchus</taxon>
    </lineage>
</organism>
<accession>A0AAD4MT20</accession>
<protein>
    <recommendedName>
        <fullName evidence="3">F-box domain-containing protein</fullName>
    </recommendedName>
</protein>
<keyword evidence="2" id="KW-1185">Reference proteome</keyword>
<comment type="caution">
    <text evidence="1">The sequence shown here is derived from an EMBL/GenBank/DDBJ whole genome shotgun (WGS) entry which is preliminary data.</text>
</comment>
<dbReference type="AlphaFoldDB" id="A0AAD4MT20"/>
<sequence length="335" mass="39840">MSKRGSSSGKLSRPLPEDIIVSVLSFFNRLELNAIQECNSVLNLIISFYFSSRPLALIDVYLIYFEAELLLARDRKFVMFHKQPKDFDRREFCALFGHPDYEMLVRSKYLRIERFTVWMDEAVVPNGRDAVVLRKLVELRHLWDWRSFGIYYTNSLELNNAFHDWAFGRSGIFSSSILTIFSAGQFLSTERMLSSHNTNFVIFDYYSLLQQCLDLDVLIDWLWAENDRILFVYDAQLCAPTSIYLIFDMRFLKSTTRCRSWFYTVLRWPGNRDIWQRLYTDDAIIGPVFNHTTAEKLVVYPSYKEGERNIVEIIVFCRLRMQEQLQYERKWFCCV</sequence>